<proteinExistence type="predicted"/>
<keyword evidence="3" id="KW-1185">Reference proteome</keyword>
<evidence type="ECO:0008006" key="4">
    <source>
        <dbReference type="Google" id="ProtNLM"/>
    </source>
</evidence>
<organism evidence="2 3">
    <name type="scientific">Gordonia sputi NBRC 100414</name>
    <dbReference type="NCBI Taxonomy" id="1089453"/>
    <lineage>
        <taxon>Bacteria</taxon>
        <taxon>Bacillati</taxon>
        <taxon>Actinomycetota</taxon>
        <taxon>Actinomycetes</taxon>
        <taxon>Mycobacteriales</taxon>
        <taxon>Gordoniaceae</taxon>
        <taxon>Gordonia</taxon>
    </lineage>
</organism>
<dbReference type="Pfam" id="PF10011">
    <property type="entry name" value="DUF2254"/>
    <property type="match status" value="1"/>
</dbReference>
<keyword evidence="1" id="KW-1133">Transmembrane helix</keyword>
<dbReference type="InterPro" id="IPR018723">
    <property type="entry name" value="DUF2254_membrane"/>
</dbReference>
<evidence type="ECO:0000256" key="1">
    <source>
        <dbReference type="SAM" id="Phobius"/>
    </source>
</evidence>
<gene>
    <name evidence="2" type="ORF">GOSPT_152_00110</name>
</gene>
<dbReference type="Proteomes" id="UP000005845">
    <property type="component" value="Unassembled WGS sequence"/>
</dbReference>
<dbReference type="EMBL" id="BAFC01000150">
    <property type="protein sequence ID" value="GAB41712.1"/>
    <property type="molecule type" value="Genomic_DNA"/>
</dbReference>
<evidence type="ECO:0000313" key="2">
    <source>
        <dbReference type="EMBL" id="GAB41712.1"/>
    </source>
</evidence>
<accession>H5U7K4</accession>
<dbReference type="RefSeq" id="WP_005209501.1">
    <property type="nucleotide sequence ID" value="NZ_BAFC01000150.1"/>
</dbReference>
<feature type="transmembrane region" description="Helical" evidence="1">
    <location>
        <begin position="48"/>
        <end position="70"/>
    </location>
</feature>
<reference evidence="2 3" key="1">
    <citation type="submission" date="2012-02" db="EMBL/GenBank/DDBJ databases">
        <title>Whole genome shotgun sequence of Gordonia sputi NBRC 100414.</title>
        <authorList>
            <person name="Yoshida I."/>
            <person name="Hosoyama A."/>
            <person name="Tsuchikane K."/>
            <person name="Katsumata H."/>
            <person name="Yamazaki S."/>
            <person name="Fujita N."/>
        </authorList>
    </citation>
    <scope>NUCLEOTIDE SEQUENCE [LARGE SCALE GENOMIC DNA]</scope>
    <source>
        <strain evidence="2 3">NBRC 100414</strain>
    </source>
</reference>
<dbReference type="AlphaFoldDB" id="H5U7K4"/>
<keyword evidence="1" id="KW-0472">Membrane</keyword>
<evidence type="ECO:0000313" key="3">
    <source>
        <dbReference type="Proteomes" id="UP000005845"/>
    </source>
</evidence>
<sequence length="405" mass="42787">MTGLDTLGRRARAGLTQTIGVLFGAGAAIGLTHIGAAPQISTSSVATVLIGLGGAVFGTLAVIFSLLFLVVQWVATTFTPRLTLFRDAPIVWRTAAVAMSVIVFCITAILASGSRDTISGSVPLVAVVGTLAVLVLLRVVLANALAATQISPVLTTICEHGQQSIVATYPVSDDLDPQKVDSPAEPRIILWSRNPLVLQRLHVERLVHLAESAGSVIVMEETVGSTLRAGATLAHVYGPAAQSLGNGNSDVGEIDTGAFFAALDTGPERTFDGDPLLAFRLIADIALRAMSPAINDPATAVQAVDQIEFLLVSATSIDESARHWRDAGGHLRLVVPRPSWTDMLVVGFDDVIAASLESPLMLARLDAALTRVSTVAATVEQRTQLERRRTWVAQARADRFPTLDQ</sequence>
<protein>
    <recommendedName>
        <fullName evidence="4">DUF2254 domain-containing protein</fullName>
    </recommendedName>
</protein>
<feature type="transmembrane region" description="Helical" evidence="1">
    <location>
        <begin position="122"/>
        <end position="141"/>
    </location>
</feature>
<feature type="transmembrane region" description="Helical" evidence="1">
    <location>
        <begin position="15"/>
        <end position="36"/>
    </location>
</feature>
<dbReference type="eggNOG" id="COG4325">
    <property type="taxonomic scope" value="Bacteria"/>
</dbReference>
<comment type="caution">
    <text evidence="2">The sequence shown here is derived from an EMBL/GenBank/DDBJ whole genome shotgun (WGS) entry which is preliminary data.</text>
</comment>
<keyword evidence="1" id="KW-0812">Transmembrane</keyword>
<feature type="transmembrane region" description="Helical" evidence="1">
    <location>
        <begin position="90"/>
        <end position="110"/>
    </location>
</feature>
<name>H5U7K4_9ACTN</name>